<accession>A0A125Y2Q9</accession>
<name>A0A125Y2Q9_AERCA</name>
<dbReference type="InterPro" id="IPR050166">
    <property type="entry name" value="ABC_transporter_ATP-bind"/>
</dbReference>
<dbReference type="AlphaFoldDB" id="A0A125Y2Q9"/>
<dbReference type="Proteomes" id="UP001160758">
    <property type="component" value="Unassembled WGS sequence"/>
</dbReference>
<evidence type="ECO:0000313" key="11">
    <source>
        <dbReference type="EMBL" id="MDH1505300.1"/>
    </source>
</evidence>
<evidence type="ECO:0000256" key="6">
    <source>
        <dbReference type="ARBA" id="ARBA00022840"/>
    </source>
</evidence>
<reference evidence="10 14" key="1">
    <citation type="submission" date="2021-07" db="EMBL/GenBank/DDBJ databases">
        <title>Draft genome sequence of carbapenem-resistant Aeromonas spp. in Japan.</title>
        <authorList>
            <person name="Maehana S."/>
            <person name="Suzuki M."/>
            <person name="Kitasato H."/>
        </authorList>
    </citation>
    <scope>NUCLEOTIDE SEQUENCE [LARGE SCALE GENOMIC DNA]</scope>
    <source>
        <strain evidence="10 14">KAM382</strain>
    </source>
</reference>
<evidence type="ECO:0000256" key="7">
    <source>
        <dbReference type="ARBA" id="ARBA00022967"/>
    </source>
</evidence>
<reference evidence="13" key="3">
    <citation type="submission" date="2023-04" db="EMBL/GenBank/DDBJ databases">
        <title>Whole Genome Sequence of Multi-drug resistant Aeromonas caviae as a gut pathogen in newborn.</title>
        <authorList>
            <person name="Jadhav S.V."/>
            <person name="Saroj S.D."/>
            <person name="Saha U.B."/>
            <person name="Sen S."/>
            <person name="Kher A."/>
        </authorList>
    </citation>
    <scope>NUCLEOTIDE SEQUENCE</scope>
    <source>
        <strain evidence="13">SVJ23</strain>
    </source>
</reference>
<keyword evidence="5" id="KW-0547">Nucleotide-binding</keyword>
<keyword evidence="7" id="KW-1278">Translocase</keyword>
<gene>
    <name evidence="10" type="primary">tauB</name>
    <name evidence="10" type="ORF">KAM382_28720</name>
    <name evidence="12" type="ORF">N5I07_14840</name>
    <name evidence="11" type="ORF">N5I20_09540</name>
    <name evidence="13" type="ORF">OJY61_11495</name>
</gene>
<dbReference type="RefSeq" id="WP_042014207.1">
    <property type="nucleotide sequence ID" value="NZ_AP019195.1"/>
</dbReference>
<evidence type="ECO:0000313" key="12">
    <source>
        <dbReference type="EMBL" id="MDH1898813.1"/>
    </source>
</evidence>
<dbReference type="EMBL" id="JAOCFT010000001">
    <property type="protein sequence ID" value="MDH1898813.1"/>
    <property type="molecule type" value="Genomic_DNA"/>
</dbReference>
<evidence type="ECO:0000313" key="14">
    <source>
        <dbReference type="Proteomes" id="UP000737420"/>
    </source>
</evidence>
<evidence type="ECO:0000256" key="4">
    <source>
        <dbReference type="ARBA" id="ARBA00022519"/>
    </source>
</evidence>
<dbReference type="PANTHER" id="PTHR42788">
    <property type="entry name" value="TAURINE IMPORT ATP-BINDING PROTEIN-RELATED"/>
    <property type="match status" value="1"/>
</dbReference>
<dbReference type="InterPro" id="IPR017871">
    <property type="entry name" value="ABC_transporter-like_CS"/>
</dbReference>
<dbReference type="SMART" id="SM00382">
    <property type="entry name" value="AAA"/>
    <property type="match status" value="1"/>
</dbReference>
<dbReference type="InterPro" id="IPR027417">
    <property type="entry name" value="P-loop_NTPase"/>
</dbReference>
<evidence type="ECO:0000313" key="10">
    <source>
        <dbReference type="EMBL" id="GJB92811.1"/>
    </source>
</evidence>
<comment type="similarity">
    <text evidence="1">Belongs to the ABC transporter superfamily.</text>
</comment>
<dbReference type="OrthoDB" id="9802264at2"/>
<dbReference type="SUPFAM" id="SSF52540">
    <property type="entry name" value="P-loop containing nucleoside triphosphate hydrolases"/>
    <property type="match status" value="1"/>
</dbReference>
<keyword evidence="6 10" id="KW-0067">ATP-binding</keyword>
<evidence type="ECO:0000256" key="2">
    <source>
        <dbReference type="ARBA" id="ARBA00022448"/>
    </source>
</evidence>
<dbReference type="Proteomes" id="UP001163285">
    <property type="component" value="Chromosome"/>
</dbReference>
<dbReference type="InterPro" id="IPR003439">
    <property type="entry name" value="ABC_transporter-like_ATP-bd"/>
</dbReference>
<dbReference type="EMBL" id="BPOP01000030">
    <property type="protein sequence ID" value="GJB92811.1"/>
    <property type="molecule type" value="Genomic_DNA"/>
</dbReference>
<protein>
    <submittedName>
        <fullName evidence="11">Taurine ABC transporter ATP-binding subunit</fullName>
    </submittedName>
    <submittedName>
        <fullName evidence="10">Taurine import ATP-binding protein TauB</fullName>
    </submittedName>
</protein>
<dbReference type="Pfam" id="PF00005">
    <property type="entry name" value="ABC_tran"/>
    <property type="match status" value="1"/>
</dbReference>
<evidence type="ECO:0000256" key="3">
    <source>
        <dbReference type="ARBA" id="ARBA00022475"/>
    </source>
</evidence>
<dbReference type="CDD" id="cd03293">
    <property type="entry name" value="ABC_NrtD_SsuB_transporters"/>
    <property type="match status" value="1"/>
</dbReference>
<organism evidence="10 14">
    <name type="scientific">Aeromonas caviae</name>
    <name type="common">Aeromonas punctata</name>
    <dbReference type="NCBI Taxonomy" id="648"/>
    <lineage>
        <taxon>Bacteria</taxon>
        <taxon>Pseudomonadati</taxon>
        <taxon>Pseudomonadota</taxon>
        <taxon>Gammaproteobacteria</taxon>
        <taxon>Aeromonadales</taxon>
        <taxon>Aeromonadaceae</taxon>
        <taxon>Aeromonas</taxon>
    </lineage>
</organism>
<dbReference type="Proteomes" id="UP001161704">
    <property type="component" value="Unassembled WGS sequence"/>
</dbReference>
<evidence type="ECO:0000259" key="9">
    <source>
        <dbReference type="PROSITE" id="PS50893"/>
    </source>
</evidence>
<keyword evidence="2" id="KW-0813">Transport</keyword>
<reference evidence="11" key="2">
    <citation type="submission" date="2022-09" db="EMBL/GenBank/DDBJ databases">
        <title>Intensive care unit water sources are persistently colonized with multi-drug resistant bacteria and are the site of extensive horizontal gene transfer of antibiotic resistance genes.</title>
        <authorList>
            <person name="Diorio-Toth L."/>
        </authorList>
    </citation>
    <scope>NUCLEOTIDE SEQUENCE</scope>
    <source>
        <strain evidence="11">GD03710</strain>
        <strain evidence="12">GD03796</strain>
    </source>
</reference>
<dbReference type="GO" id="GO:0016887">
    <property type="term" value="F:ATP hydrolysis activity"/>
    <property type="evidence" value="ECO:0007669"/>
    <property type="project" value="InterPro"/>
</dbReference>
<dbReference type="PANTHER" id="PTHR42788:SF18">
    <property type="entry name" value="TAURINE IMPORT ATP-BINDING PROTEIN TAUB"/>
    <property type="match status" value="1"/>
</dbReference>
<dbReference type="GeneID" id="48821757"/>
<keyword evidence="8" id="KW-0472">Membrane</keyword>
<feature type="domain" description="ABC transporter" evidence="9">
    <location>
        <begin position="2"/>
        <end position="229"/>
    </location>
</feature>
<dbReference type="PROSITE" id="PS50893">
    <property type="entry name" value="ABC_TRANSPORTER_2"/>
    <property type="match status" value="1"/>
</dbReference>
<evidence type="ECO:0000256" key="8">
    <source>
        <dbReference type="ARBA" id="ARBA00023136"/>
    </source>
</evidence>
<keyword evidence="4" id="KW-0997">Cell inner membrane</keyword>
<sequence length="255" mass="28133">MLQLSHVSAEYAGRRVLDNINLSLSEGELMVVLGPSGSGKTTLLNLVAGFEPCHHGQISLEGKPVTGPGAERGVVFQSEGLLPWRNVRDNVALGLQLAGVPSAERTEQAQALLRQVGLEGAGDRAIWQLSGGQRQRVGIARALATQPRLLLLDEPFGALDAFTREQMQTLLLRLWHEHRRQVLLITHDIEEAIFMATDLVLLSPSPGRVTERLTLDFGRRFAAGEPCRSIKSDPAFIERREYVLERVFAEREAFA</sequence>
<dbReference type="EMBL" id="JAOCIZ010000030">
    <property type="protein sequence ID" value="MDH1505300.1"/>
    <property type="molecule type" value="Genomic_DNA"/>
</dbReference>
<dbReference type="Gene3D" id="3.40.50.300">
    <property type="entry name" value="P-loop containing nucleotide triphosphate hydrolases"/>
    <property type="match status" value="1"/>
</dbReference>
<dbReference type="FunFam" id="3.40.50.300:FF:000653">
    <property type="entry name" value="Aliphatic sulfonates import ATP-binding protein SsuB"/>
    <property type="match status" value="1"/>
</dbReference>
<proteinExistence type="inferred from homology"/>
<dbReference type="NCBIfam" id="NF008421">
    <property type="entry name" value="PRK11248.1"/>
    <property type="match status" value="1"/>
</dbReference>
<dbReference type="InterPro" id="IPR003593">
    <property type="entry name" value="AAA+_ATPase"/>
</dbReference>
<evidence type="ECO:0000256" key="1">
    <source>
        <dbReference type="ARBA" id="ARBA00005417"/>
    </source>
</evidence>
<keyword evidence="3" id="KW-1003">Cell membrane</keyword>
<evidence type="ECO:0000313" key="13">
    <source>
        <dbReference type="EMBL" id="UZC84482.2"/>
    </source>
</evidence>
<dbReference type="Proteomes" id="UP000737420">
    <property type="component" value="Unassembled WGS sequence"/>
</dbReference>
<dbReference type="EMBL" id="CP110176">
    <property type="protein sequence ID" value="UZC84482.2"/>
    <property type="molecule type" value="Genomic_DNA"/>
</dbReference>
<dbReference type="PROSITE" id="PS00211">
    <property type="entry name" value="ABC_TRANSPORTER_1"/>
    <property type="match status" value="1"/>
</dbReference>
<dbReference type="GO" id="GO:0042918">
    <property type="term" value="P:alkanesulfonate transmembrane transport"/>
    <property type="evidence" value="ECO:0007669"/>
    <property type="project" value="UniProtKB-ARBA"/>
</dbReference>
<dbReference type="GO" id="GO:0005524">
    <property type="term" value="F:ATP binding"/>
    <property type="evidence" value="ECO:0007669"/>
    <property type="project" value="UniProtKB-KW"/>
</dbReference>
<evidence type="ECO:0000256" key="5">
    <source>
        <dbReference type="ARBA" id="ARBA00022741"/>
    </source>
</evidence>